<dbReference type="InterPro" id="IPR027417">
    <property type="entry name" value="P-loop_NTPase"/>
</dbReference>
<evidence type="ECO:0000259" key="1">
    <source>
        <dbReference type="PROSITE" id="PS51718"/>
    </source>
</evidence>
<dbReference type="SMART" id="SM00053">
    <property type="entry name" value="DYNc"/>
    <property type="match status" value="1"/>
</dbReference>
<dbReference type="Gene3D" id="3.40.50.300">
    <property type="entry name" value="P-loop containing nucleotide triphosphate hydrolases"/>
    <property type="match status" value="1"/>
</dbReference>
<feature type="non-terminal residue" evidence="2">
    <location>
        <position position="1"/>
    </location>
</feature>
<dbReference type="InterPro" id="IPR030381">
    <property type="entry name" value="G_DYNAMIN_dom"/>
</dbReference>
<gene>
    <name evidence="2" type="ORF">PCOR1329_LOCUS71379</name>
</gene>
<proteinExistence type="predicted"/>
<dbReference type="InterPro" id="IPR045063">
    <property type="entry name" value="Dynamin_N"/>
</dbReference>
<protein>
    <recommendedName>
        <fullName evidence="1">Dynamin-type G domain-containing protein</fullName>
    </recommendedName>
</protein>
<dbReference type="PANTHER" id="PTHR11566">
    <property type="entry name" value="DYNAMIN"/>
    <property type="match status" value="1"/>
</dbReference>
<dbReference type="SUPFAM" id="SSF52540">
    <property type="entry name" value="P-loop containing nucleoside triphosphate hydrolases"/>
    <property type="match status" value="1"/>
</dbReference>
<dbReference type="Pfam" id="PF00350">
    <property type="entry name" value="Dynamin_N"/>
    <property type="match status" value="1"/>
</dbReference>
<accession>A0ABN9X1G9</accession>
<dbReference type="PANTHER" id="PTHR11566:SF169">
    <property type="entry name" value="DYNAMIN-LIKE PROTEIN C"/>
    <property type="match status" value="1"/>
</dbReference>
<reference evidence="2" key="1">
    <citation type="submission" date="2023-10" db="EMBL/GenBank/DDBJ databases">
        <authorList>
            <person name="Chen Y."/>
            <person name="Shah S."/>
            <person name="Dougan E. K."/>
            <person name="Thang M."/>
            <person name="Chan C."/>
        </authorList>
    </citation>
    <scope>NUCLEOTIDE SEQUENCE [LARGE SCALE GENOMIC DNA]</scope>
</reference>
<dbReference type="InterPro" id="IPR022812">
    <property type="entry name" value="Dynamin"/>
</dbReference>
<evidence type="ECO:0000313" key="2">
    <source>
        <dbReference type="EMBL" id="CAK0891411.1"/>
    </source>
</evidence>
<dbReference type="PRINTS" id="PR00195">
    <property type="entry name" value="DYNAMIN"/>
</dbReference>
<keyword evidence="3" id="KW-1185">Reference proteome</keyword>
<comment type="caution">
    <text evidence="2">The sequence shown here is derived from an EMBL/GenBank/DDBJ whole genome shotgun (WGS) entry which is preliminary data.</text>
</comment>
<sequence>QDKLGDVDFPLPQFILLGKQSVGKSRLIESLAGETFNFVSGTLGSRRPTVLEFRNVAGATASRWFVRDKATKQWNEHSVAEVMTKIGAAHEELGETVSEDPCWVRIESPGCVDMSIVDLPGFRDFSIDDAKKELSKMIEELNGKFMRDPRNVMLCVEQCGDASTMSTLAKCRELDPTFKRTILVRNKLDKYYSDLEPSNINKWVEGHGDLPPTLVRFALTLPFWQDGQAPPKPFVQMRADKCAQDRQELQSKGIEAKYLGTIGFDAFAGYMSKKIEMLFNDSIQPVLDKLKDLKLANSKKAESLKTEYEETDPNAMAATTRACGESFAGALNQVMEGSLNVTVGRMDLPTEMRLFHEHHAKNGSNHFVMLPSDDFAGLDDYIEYLTTEINLGAHNAEVNGGAQFRRVMGEVEIFLRFSEIAVETKKRDVIQARGVSMSSLTWRDVVVKLLGNEAHLPLQRRVQYVGERLKWFFEIQKEVVIDFMSSLEGNPTANMFSPMYTKHVKLIKQNPMIKHLLFTAYDEAVDRQLNQFILLFSNMLTSTFSNPWVNLKAATVDHAADVEDDDLGTRMRIPEEIESRSGMDKVLNGWLMQIPEDPQQIDEAVDKVQMLVLKMYSYIRSQVCDQVELFTESFFKLPMLRRLNEDMSSIKIDAQNQKKYMERRETLNQQLQDTKASIEEVSWCIQRLQTYKMQVDATSR</sequence>
<name>A0ABN9X1G9_9DINO</name>
<dbReference type="PROSITE" id="PS51718">
    <property type="entry name" value="G_DYNAMIN_2"/>
    <property type="match status" value="1"/>
</dbReference>
<dbReference type="Proteomes" id="UP001189429">
    <property type="component" value="Unassembled WGS sequence"/>
</dbReference>
<dbReference type="EMBL" id="CAUYUJ010019472">
    <property type="protein sequence ID" value="CAK0891411.1"/>
    <property type="molecule type" value="Genomic_DNA"/>
</dbReference>
<feature type="domain" description="Dynamin-type G" evidence="1">
    <location>
        <begin position="8"/>
        <end position="285"/>
    </location>
</feature>
<evidence type="ECO:0000313" key="3">
    <source>
        <dbReference type="Proteomes" id="UP001189429"/>
    </source>
</evidence>
<organism evidence="2 3">
    <name type="scientific">Prorocentrum cordatum</name>
    <dbReference type="NCBI Taxonomy" id="2364126"/>
    <lineage>
        <taxon>Eukaryota</taxon>
        <taxon>Sar</taxon>
        <taxon>Alveolata</taxon>
        <taxon>Dinophyceae</taxon>
        <taxon>Prorocentrales</taxon>
        <taxon>Prorocentraceae</taxon>
        <taxon>Prorocentrum</taxon>
    </lineage>
</organism>
<dbReference type="InterPro" id="IPR001401">
    <property type="entry name" value="Dynamin_GTPase"/>
</dbReference>